<accession>A0A971CZC9</accession>
<keyword evidence="1" id="KW-1133">Transmembrane helix</keyword>
<evidence type="ECO:0000313" key="2">
    <source>
        <dbReference type="EMBL" id="NLT79602.1"/>
    </source>
</evidence>
<name>A0A971CZC9_9BIFI</name>
<keyword evidence="1" id="KW-0812">Transmembrane</keyword>
<sequence>MIDFVKALFDGLWQAFVATDVGKAISAVLPTVGWIVLGVIGCFVLLCVELAIFGEKKD</sequence>
<feature type="transmembrane region" description="Helical" evidence="1">
    <location>
        <begin position="32"/>
        <end position="53"/>
    </location>
</feature>
<dbReference type="RefSeq" id="WP_273173498.1">
    <property type="nucleotide sequence ID" value="NZ_JAAXZR010000019.1"/>
</dbReference>
<gene>
    <name evidence="2" type="ORF">GXW98_04870</name>
</gene>
<reference evidence="2" key="1">
    <citation type="journal article" date="2020" name="Biotechnol. Biofuels">
        <title>New insights from the biogas microbiome by comprehensive genome-resolved metagenomics of nearly 1600 species originating from multiple anaerobic digesters.</title>
        <authorList>
            <person name="Campanaro S."/>
            <person name="Treu L."/>
            <person name="Rodriguez-R L.M."/>
            <person name="Kovalovszki A."/>
            <person name="Ziels R.M."/>
            <person name="Maus I."/>
            <person name="Zhu X."/>
            <person name="Kougias P.G."/>
            <person name="Basile A."/>
            <person name="Luo G."/>
            <person name="Schluter A."/>
            <person name="Konstantinidis K.T."/>
            <person name="Angelidaki I."/>
        </authorList>
    </citation>
    <scope>NUCLEOTIDE SEQUENCE</scope>
    <source>
        <strain evidence="2">AS01afH2WH_6</strain>
    </source>
</reference>
<comment type="caution">
    <text evidence="2">The sequence shown here is derived from an EMBL/GenBank/DDBJ whole genome shotgun (WGS) entry which is preliminary data.</text>
</comment>
<evidence type="ECO:0000256" key="1">
    <source>
        <dbReference type="SAM" id="Phobius"/>
    </source>
</evidence>
<proteinExistence type="predicted"/>
<evidence type="ECO:0000313" key="3">
    <source>
        <dbReference type="Proteomes" id="UP000767327"/>
    </source>
</evidence>
<dbReference type="Proteomes" id="UP000767327">
    <property type="component" value="Unassembled WGS sequence"/>
</dbReference>
<dbReference type="AlphaFoldDB" id="A0A971CZC9"/>
<organism evidence="2 3">
    <name type="scientific">Bifidobacterium crudilactis</name>
    <dbReference type="NCBI Taxonomy" id="327277"/>
    <lineage>
        <taxon>Bacteria</taxon>
        <taxon>Bacillati</taxon>
        <taxon>Actinomycetota</taxon>
        <taxon>Actinomycetes</taxon>
        <taxon>Bifidobacteriales</taxon>
        <taxon>Bifidobacteriaceae</taxon>
        <taxon>Bifidobacterium</taxon>
    </lineage>
</organism>
<dbReference type="EMBL" id="JAAXZR010000019">
    <property type="protein sequence ID" value="NLT79602.1"/>
    <property type="molecule type" value="Genomic_DNA"/>
</dbReference>
<keyword evidence="1" id="KW-0472">Membrane</keyword>
<reference evidence="2" key="2">
    <citation type="submission" date="2020-01" db="EMBL/GenBank/DDBJ databases">
        <authorList>
            <person name="Campanaro S."/>
        </authorList>
    </citation>
    <scope>NUCLEOTIDE SEQUENCE</scope>
    <source>
        <strain evidence="2">AS01afH2WH_6</strain>
    </source>
</reference>
<protein>
    <submittedName>
        <fullName evidence="2">Uncharacterized protein</fullName>
    </submittedName>
</protein>